<sequence length="267" mass="29066">MNKTIKLAVAAAAMGLASQAFAQISLYEHDGWRGRVYSANGPVRDLARTGYNDRASSVVVERGQWEVCSDAGFRGRCMVLRRGSYESLSQMGMNDRISSVRPAKARDRYDNEAPPPPIAQPSYEWRRRPSERLIDVPVRDVHAVVGTPEQRCWVERQQVQEAPRANPGGVIAGALIGGILGHQVGGGTGRDVATAGGAIAGAAIGNNVANQNNTSTRDVRRCENVSNPKPEYWDVSYDYRGVTHHVQMSQPPGRTVTVNAKTGEPRM</sequence>
<keyword evidence="4" id="KW-0472">Membrane</keyword>
<keyword evidence="3" id="KW-0677">Repeat</keyword>
<evidence type="ECO:0000259" key="6">
    <source>
        <dbReference type="PROSITE" id="PS50915"/>
    </source>
</evidence>
<protein>
    <submittedName>
        <fullName evidence="7">Glycine zipper 2TM domain-containing protein</fullName>
    </submittedName>
</protein>
<dbReference type="SUPFAM" id="SSF49695">
    <property type="entry name" value="gamma-Crystallin-like"/>
    <property type="match status" value="1"/>
</dbReference>
<dbReference type="GO" id="GO:0019867">
    <property type="term" value="C:outer membrane"/>
    <property type="evidence" value="ECO:0007669"/>
    <property type="project" value="InterPro"/>
</dbReference>
<dbReference type="InterPro" id="IPR051407">
    <property type="entry name" value="Bact_OM_lipoprot/Surf_antigen"/>
</dbReference>
<dbReference type="Pfam" id="PF00030">
    <property type="entry name" value="Crystall"/>
    <property type="match status" value="1"/>
</dbReference>
<keyword evidence="8" id="KW-1185">Reference proteome</keyword>
<dbReference type="RefSeq" id="WP_154374295.1">
    <property type="nucleotide sequence ID" value="NZ_WKJK01000003.1"/>
</dbReference>
<dbReference type="InterPro" id="IPR011024">
    <property type="entry name" value="G_crystallin-like"/>
</dbReference>
<dbReference type="SMART" id="SM00247">
    <property type="entry name" value="XTALbg"/>
    <property type="match status" value="1"/>
</dbReference>
<evidence type="ECO:0000256" key="4">
    <source>
        <dbReference type="ARBA" id="ARBA00023136"/>
    </source>
</evidence>
<dbReference type="PANTHER" id="PTHR35603">
    <property type="match status" value="1"/>
</dbReference>
<reference evidence="7 8" key="1">
    <citation type="submission" date="2019-11" db="EMBL/GenBank/DDBJ databases">
        <title>Novel species isolated from a subtropical stream in China.</title>
        <authorList>
            <person name="Lu H."/>
        </authorList>
    </citation>
    <scope>NUCLEOTIDE SEQUENCE [LARGE SCALE GENOMIC DNA]</scope>
    <source>
        <strain evidence="7 8">FT80W</strain>
    </source>
</reference>
<dbReference type="Pfam" id="PF05433">
    <property type="entry name" value="Rick_17kDa_Anti"/>
    <property type="match status" value="1"/>
</dbReference>
<dbReference type="PANTHER" id="PTHR35603:SF2">
    <property type="entry name" value="OUTER MEMBRANE LIPOPROTEIN"/>
    <property type="match status" value="1"/>
</dbReference>
<feature type="chain" id="PRO_5026024973" evidence="5">
    <location>
        <begin position="23"/>
        <end position="267"/>
    </location>
</feature>
<accession>A0A6I2KUF6</accession>
<comment type="subcellular location">
    <subcellularLocation>
        <location evidence="1">Membrane</location>
    </subcellularLocation>
</comment>
<comment type="similarity">
    <text evidence="2">Belongs to the beta/gamma-crystallin family.</text>
</comment>
<keyword evidence="5" id="KW-0732">Signal</keyword>
<comment type="caution">
    <text evidence="7">The sequence shown here is derived from an EMBL/GenBank/DDBJ whole genome shotgun (WGS) entry which is preliminary data.</text>
</comment>
<dbReference type="Proteomes" id="UP000433309">
    <property type="component" value="Unassembled WGS sequence"/>
</dbReference>
<gene>
    <name evidence="7" type="ORF">GJ699_06435</name>
</gene>
<name>A0A6I2KUF6_9BURK</name>
<dbReference type="InterPro" id="IPR008816">
    <property type="entry name" value="Gly_zipper_2TM_dom"/>
</dbReference>
<dbReference type="Gene3D" id="2.60.20.10">
    <property type="entry name" value="Crystallins"/>
    <property type="match status" value="1"/>
</dbReference>
<evidence type="ECO:0000256" key="2">
    <source>
        <dbReference type="ARBA" id="ARBA00009646"/>
    </source>
</evidence>
<feature type="signal peptide" evidence="5">
    <location>
        <begin position="1"/>
        <end position="22"/>
    </location>
</feature>
<dbReference type="AlphaFoldDB" id="A0A6I2KUF6"/>
<evidence type="ECO:0000313" key="8">
    <source>
        <dbReference type="Proteomes" id="UP000433309"/>
    </source>
</evidence>
<dbReference type="InterPro" id="IPR001064">
    <property type="entry name" value="Beta/gamma_crystallin"/>
</dbReference>
<evidence type="ECO:0000256" key="5">
    <source>
        <dbReference type="SAM" id="SignalP"/>
    </source>
</evidence>
<evidence type="ECO:0000313" key="7">
    <source>
        <dbReference type="EMBL" id="MRW89615.1"/>
    </source>
</evidence>
<organism evidence="7 8">
    <name type="scientific">Duganella guangzhouensis</name>
    <dbReference type="NCBI Taxonomy" id="2666084"/>
    <lineage>
        <taxon>Bacteria</taxon>
        <taxon>Pseudomonadati</taxon>
        <taxon>Pseudomonadota</taxon>
        <taxon>Betaproteobacteria</taxon>
        <taxon>Burkholderiales</taxon>
        <taxon>Oxalobacteraceae</taxon>
        <taxon>Telluria group</taxon>
        <taxon>Duganella</taxon>
    </lineage>
</organism>
<feature type="domain" description="Beta/gamma crystallin 'Greek key'" evidence="6">
    <location>
        <begin position="63"/>
        <end position="104"/>
    </location>
</feature>
<evidence type="ECO:0000256" key="3">
    <source>
        <dbReference type="ARBA" id="ARBA00022737"/>
    </source>
</evidence>
<dbReference type="PROSITE" id="PS50915">
    <property type="entry name" value="CRYSTALLIN_BETA_GAMMA"/>
    <property type="match status" value="1"/>
</dbReference>
<evidence type="ECO:0000256" key="1">
    <source>
        <dbReference type="ARBA" id="ARBA00004370"/>
    </source>
</evidence>
<proteinExistence type="inferred from homology"/>
<dbReference type="EMBL" id="WKJK01000003">
    <property type="protein sequence ID" value="MRW89615.1"/>
    <property type="molecule type" value="Genomic_DNA"/>
</dbReference>